<evidence type="ECO:0000313" key="3">
    <source>
        <dbReference type="Proteomes" id="UP000271125"/>
    </source>
</evidence>
<feature type="domain" description="Peptidase S55" evidence="1">
    <location>
        <begin position="1"/>
        <end position="134"/>
    </location>
</feature>
<evidence type="ECO:0000259" key="1">
    <source>
        <dbReference type="PROSITE" id="PS51494"/>
    </source>
</evidence>
<accession>A0A660SBR3</accession>
<proteinExistence type="predicted"/>
<sequence length="533" mass="60092">FDRRNYSMKIFILIICFFSLSLSGNTVYKGDKGFMITEFEDGLLDTFDFIVKGHIKDAGNGFPSLLVEFTDSIIRECGIAAGMSGSPSYINGELYGALSSTWAFIKKPMGNITPIEEMYKLRKIEGSSRQFSKNKLYINFRPPDFSAFTDSLLKEFQIDIVSANTSNKTYPLTPGHLIGISLIQGDMNAAVMGTITERRGNEIFAFGHPAFGLGSVSLPMVSGKTITTVSSNFISFKLPEMGNIVGTVKKDGYCGIYGILDEKPDTLPLEISVNNAKFNYILANSPDLTPFLFLMCIYHSSYKAFLQDKLGGFKANINIKSDSFTINFHAYYTRREAPHNIIYDMYDIVSYLNYNSDNKIHINNIKLSLSTINDDPFRTINKVSVVPIKTYNKSEFIIDINLKKYRGDNANIKLSVKPRRLKPGNYKLKILGRGDYISLLKNSGKLKYENIEDYINILNSAPKDNYLYIIITADKRMPIISDKSYPYMSIKDKSILKKTTPKYVNTIVYHDSVKANFVPIGIGQSTFEILEEK</sequence>
<reference evidence="2 3" key="1">
    <citation type="submission" date="2018-06" db="EMBL/GenBank/DDBJ databases">
        <title>Extensive metabolic versatility and redundancy in microbially diverse, dynamic hydrothermal sediments.</title>
        <authorList>
            <person name="Dombrowski N."/>
            <person name="Teske A."/>
            <person name="Baker B.J."/>
        </authorList>
    </citation>
    <scope>NUCLEOTIDE SEQUENCE [LARGE SCALE GENOMIC DNA]</scope>
    <source>
        <strain evidence="2">B10_G13</strain>
    </source>
</reference>
<name>A0A660SBR3_UNCT6</name>
<dbReference type="InterPro" id="IPR008763">
    <property type="entry name" value="Peptidase_S55"/>
</dbReference>
<organism evidence="2 3">
    <name type="scientific">candidate division TA06 bacterium</name>
    <dbReference type="NCBI Taxonomy" id="2250710"/>
    <lineage>
        <taxon>Bacteria</taxon>
        <taxon>Bacteria division TA06</taxon>
    </lineage>
</organism>
<dbReference type="PROSITE" id="PS51494">
    <property type="entry name" value="SPOIVB"/>
    <property type="match status" value="1"/>
</dbReference>
<comment type="caution">
    <text evidence="2">The sequence shown here is derived from an EMBL/GenBank/DDBJ whole genome shotgun (WGS) entry which is preliminary data.</text>
</comment>
<dbReference type="AlphaFoldDB" id="A0A660SBR3"/>
<evidence type="ECO:0000313" key="2">
    <source>
        <dbReference type="EMBL" id="RKX68275.1"/>
    </source>
</evidence>
<dbReference type="EMBL" id="QNBD01000293">
    <property type="protein sequence ID" value="RKX68275.1"/>
    <property type="molecule type" value="Genomic_DNA"/>
</dbReference>
<feature type="non-terminal residue" evidence="2">
    <location>
        <position position="1"/>
    </location>
</feature>
<gene>
    <name evidence="2" type="ORF">DRP43_05880</name>
</gene>
<protein>
    <recommendedName>
        <fullName evidence="1">Peptidase S55 domain-containing protein</fullName>
    </recommendedName>
</protein>
<dbReference type="Proteomes" id="UP000271125">
    <property type="component" value="Unassembled WGS sequence"/>
</dbReference>